<dbReference type="InterPro" id="IPR036568">
    <property type="entry name" value="GGCT-like_sf"/>
</dbReference>
<name>A0A178M4Y2_9CHLR</name>
<dbReference type="OrthoDB" id="8538589at2"/>
<dbReference type="InterPro" id="IPR009288">
    <property type="entry name" value="AIG2-like_dom"/>
</dbReference>
<gene>
    <name evidence="5" type="ORF">A6A03_17790</name>
</gene>
<dbReference type="Pfam" id="PF06094">
    <property type="entry name" value="GGACT"/>
    <property type="match status" value="1"/>
</dbReference>
<proteinExistence type="inferred from homology"/>
<sequence length="136" mass="14775">MRPFFVYGTLKRGQSNYARLLAGQTVSETPAWLPGAALYTAGPYPFLVRAVDLVPPGSTVFGELMEVAPAQYQPVLALLDELEDFMPGRAGNLYERVVITVQTATGPREAWVYVAGAGAEEAIRQGRLRFIAGGVW</sequence>
<dbReference type="InterPro" id="IPR013024">
    <property type="entry name" value="GGCT-like"/>
</dbReference>
<organism evidence="5 6">
    <name type="scientific">Chloroflexus islandicus</name>
    <dbReference type="NCBI Taxonomy" id="1707952"/>
    <lineage>
        <taxon>Bacteria</taxon>
        <taxon>Bacillati</taxon>
        <taxon>Chloroflexota</taxon>
        <taxon>Chloroflexia</taxon>
        <taxon>Chloroflexales</taxon>
        <taxon>Chloroflexineae</taxon>
        <taxon>Chloroflexaceae</taxon>
        <taxon>Chloroflexus</taxon>
    </lineage>
</organism>
<dbReference type="InterPro" id="IPR039126">
    <property type="entry name" value="GGACT"/>
</dbReference>
<dbReference type="Proteomes" id="UP000078287">
    <property type="component" value="Unassembled WGS sequence"/>
</dbReference>
<dbReference type="RefSeq" id="WP_066789927.1">
    <property type="nucleotide sequence ID" value="NZ_LWQS01000074.1"/>
</dbReference>
<evidence type="ECO:0000259" key="4">
    <source>
        <dbReference type="Pfam" id="PF06094"/>
    </source>
</evidence>
<accession>A0A178M4Y2</accession>
<comment type="similarity">
    <text evidence="1 3">Belongs to the gamma-glutamylcyclotransferase family.</text>
</comment>
<evidence type="ECO:0000256" key="2">
    <source>
        <dbReference type="PIRSR" id="PIRSR639126-1"/>
    </source>
</evidence>
<dbReference type="GO" id="GO:0061929">
    <property type="term" value="F:gamma-glutamylaminecyclotransferase activity"/>
    <property type="evidence" value="ECO:0007669"/>
    <property type="project" value="InterPro"/>
</dbReference>
<dbReference type="GO" id="GO:0005829">
    <property type="term" value="C:cytosol"/>
    <property type="evidence" value="ECO:0007669"/>
    <property type="project" value="TreeGrafter"/>
</dbReference>
<dbReference type="PANTHER" id="PTHR12510">
    <property type="entry name" value="TROPONIN C-AKIN-1 PROTEIN"/>
    <property type="match status" value="1"/>
</dbReference>
<reference evidence="5 6" key="1">
    <citation type="submission" date="2016-04" db="EMBL/GenBank/DDBJ databases">
        <title>Chloroflexus islandicus sp. nov., a thermophilic filamentous anoxygenic phototrophic bacterium from geyser Strokkur (Iceland).</title>
        <authorList>
            <person name="Gaisin V.A."/>
            <person name="Kalashnikov A.M."/>
            <person name="Sukhacheva M.V."/>
            <person name="Grouzdev D.S."/>
            <person name="Ivanov T.M."/>
            <person name="Kuznetsov B."/>
            <person name="Gorlenko V.M."/>
        </authorList>
    </citation>
    <scope>NUCLEOTIDE SEQUENCE [LARGE SCALE GENOMIC DNA]</scope>
    <source>
        <strain evidence="6">isl-2</strain>
    </source>
</reference>
<feature type="domain" description="Gamma-glutamylcyclotransferase AIG2-like" evidence="4">
    <location>
        <begin position="4"/>
        <end position="121"/>
    </location>
</feature>
<dbReference type="STRING" id="1707952.A6A03_17790"/>
<dbReference type="Gene3D" id="3.10.490.10">
    <property type="entry name" value="Gamma-glutamyl cyclotransferase-like"/>
    <property type="match status" value="1"/>
</dbReference>
<comment type="caution">
    <text evidence="5">The sequence shown here is derived from an EMBL/GenBank/DDBJ whole genome shotgun (WGS) entry which is preliminary data.</text>
</comment>
<feature type="active site" description="Proton acceptor" evidence="2">
    <location>
        <position position="83"/>
    </location>
</feature>
<dbReference type="EMBL" id="LWQS01000074">
    <property type="protein sequence ID" value="OAN43819.1"/>
    <property type="molecule type" value="Genomic_DNA"/>
</dbReference>
<protein>
    <recommendedName>
        <fullName evidence="3">Gamma-glutamylcyclotransferase family protein</fullName>
    </recommendedName>
</protein>
<dbReference type="CDD" id="cd06661">
    <property type="entry name" value="GGCT_like"/>
    <property type="match status" value="1"/>
</dbReference>
<evidence type="ECO:0000256" key="3">
    <source>
        <dbReference type="RuleBase" id="RU367036"/>
    </source>
</evidence>
<keyword evidence="5" id="KW-0808">Transferase</keyword>
<dbReference type="AlphaFoldDB" id="A0A178M4Y2"/>
<evidence type="ECO:0000313" key="6">
    <source>
        <dbReference type="Proteomes" id="UP000078287"/>
    </source>
</evidence>
<keyword evidence="6" id="KW-1185">Reference proteome</keyword>
<evidence type="ECO:0000256" key="1">
    <source>
        <dbReference type="ARBA" id="ARBA00008861"/>
    </source>
</evidence>
<evidence type="ECO:0000313" key="5">
    <source>
        <dbReference type="EMBL" id="OAN43819.1"/>
    </source>
</evidence>
<dbReference type="SUPFAM" id="SSF110857">
    <property type="entry name" value="Gamma-glutamyl cyclotransferase-like"/>
    <property type="match status" value="1"/>
</dbReference>
<dbReference type="GO" id="GO:0016740">
    <property type="term" value="F:transferase activity"/>
    <property type="evidence" value="ECO:0007669"/>
    <property type="project" value="UniProtKB-KW"/>
</dbReference>
<dbReference type="PANTHER" id="PTHR12510:SF4">
    <property type="entry name" value="GAMMA-GLUTAMYLAMINECYCLOTRANSFERASE"/>
    <property type="match status" value="1"/>
</dbReference>